<evidence type="ECO:0000256" key="2">
    <source>
        <dbReference type="ARBA" id="ARBA00010610"/>
    </source>
</evidence>
<dbReference type="EMBL" id="PVHK01000203">
    <property type="protein sequence ID" value="PRH39305.1"/>
    <property type="molecule type" value="Genomic_DNA"/>
</dbReference>
<organism evidence="7 8">
    <name type="scientific">Burkholderia vietnamiensis</name>
    <dbReference type="NCBI Taxonomy" id="60552"/>
    <lineage>
        <taxon>Bacteria</taxon>
        <taxon>Pseudomonadati</taxon>
        <taxon>Pseudomonadota</taxon>
        <taxon>Betaproteobacteria</taxon>
        <taxon>Burkholderiales</taxon>
        <taxon>Burkholderiaceae</taxon>
        <taxon>Burkholderia</taxon>
        <taxon>Burkholderia cepacia complex</taxon>
    </lineage>
</organism>
<accession>A0AA44XWE7</accession>
<evidence type="ECO:0000313" key="8">
    <source>
        <dbReference type="Proteomes" id="UP000237632"/>
    </source>
</evidence>
<keyword evidence="3" id="KW-0963">Cytoplasm</keyword>
<keyword evidence="4" id="KW-0238">DNA-binding</keyword>
<protein>
    <submittedName>
        <fullName evidence="7">H-NS histone family protein</fullName>
    </submittedName>
</protein>
<gene>
    <name evidence="7" type="ORF">C6T65_27040</name>
</gene>
<proteinExistence type="inferred from homology"/>
<evidence type="ECO:0000256" key="4">
    <source>
        <dbReference type="ARBA" id="ARBA00023125"/>
    </source>
</evidence>
<dbReference type="SUPFAM" id="SSF81273">
    <property type="entry name" value="H-NS histone-like proteins"/>
    <property type="match status" value="1"/>
</dbReference>
<dbReference type="AlphaFoldDB" id="A0AA44XWE7"/>
<dbReference type="Pfam" id="PF00816">
    <property type="entry name" value="Histone_HNS"/>
    <property type="match status" value="1"/>
</dbReference>
<evidence type="ECO:0000313" key="7">
    <source>
        <dbReference type="EMBL" id="PRH39305.1"/>
    </source>
</evidence>
<feature type="region of interest" description="Disordered" evidence="5">
    <location>
        <begin position="49"/>
        <end position="83"/>
    </location>
</feature>
<dbReference type="GO" id="GO:0009295">
    <property type="term" value="C:nucleoid"/>
    <property type="evidence" value="ECO:0007669"/>
    <property type="project" value="UniProtKB-SubCell"/>
</dbReference>
<dbReference type="GO" id="GO:0003677">
    <property type="term" value="F:DNA binding"/>
    <property type="evidence" value="ECO:0007669"/>
    <property type="project" value="UniProtKB-KW"/>
</dbReference>
<dbReference type="SMART" id="SM00528">
    <property type="entry name" value="HNS"/>
    <property type="match status" value="1"/>
</dbReference>
<evidence type="ECO:0000256" key="3">
    <source>
        <dbReference type="ARBA" id="ARBA00022490"/>
    </source>
</evidence>
<dbReference type="RefSeq" id="WP_072465421.1">
    <property type="nucleotide sequence ID" value="NZ_CADFEG010000017.1"/>
</dbReference>
<name>A0AA44XWE7_BURVI</name>
<comment type="subcellular location">
    <subcellularLocation>
        <location evidence="1">Cytoplasm</location>
        <location evidence="1">Nucleoid</location>
    </subcellularLocation>
</comment>
<evidence type="ECO:0000259" key="6">
    <source>
        <dbReference type="SMART" id="SM00528"/>
    </source>
</evidence>
<reference evidence="7 8" key="1">
    <citation type="submission" date="2018-03" db="EMBL/GenBank/DDBJ databases">
        <authorList>
            <person name="Nguyen K."/>
            <person name="Fouts D."/>
            <person name="Sutton G."/>
        </authorList>
    </citation>
    <scope>NUCLEOTIDE SEQUENCE [LARGE SCALE GENOMIC DNA]</scope>
    <source>
        <strain evidence="7 8">AU3578</strain>
    </source>
</reference>
<dbReference type="InterPro" id="IPR027444">
    <property type="entry name" value="H-NS_C_dom"/>
</dbReference>
<evidence type="ECO:0000256" key="1">
    <source>
        <dbReference type="ARBA" id="ARBA00004453"/>
    </source>
</evidence>
<dbReference type="PANTHER" id="PTHR38097">
    <property type="match status" value="1"/>
</dbReference>
<comment type="caution">
    <text evidence="7">The sequence shown here is derived from an EMBL/GenBank/DDBJ whole genome shotgun (WGS) entry which is preliminary data.</text>
</comment>
<feature type="domain" description="DNA-binding protein H-NS-like C-terminal" evidence="6">
    <location>
        <begin position="58"/>
        <end position="97"/>
    </location>
</feature>
<evidence type="ECO:0000256" key="5">
    <source>
        <dbReference type="SAM" id="MobiDB-lite"/>
    </source>
</evidence>
<comment type="similarity">
    <text evidence="2">Belongs to the histone-like protein H-NS family.</text>
</comment>
<dbReference type="Proteomes" id="UP000237632">
    <property type="component" value="Unassembled WGS sequence"/>
</dbReference>
<sequence length="101" mass="11657">MATYEELKAQIDALTQEAEAARAREISAIVSEIRQTVRTYQIRPEQIFPQGARRRPPTTRREPAPAKYRNPVTGQTWNGRGRTPKWLCDVRRDEFMVDGLS</sequence>
<dbReference type="Gene3D" id="4.10.430.30">
    <property type="match status" value="1"/>
</dbReference>
<dbReference type="PANTHER" id="PTHR38097:SF2">
    <property type="entry name" value="DNA-BINDING PROTEIN STPA"/>
    <property type="match status" value="1"/>
</dbReference>